<evidence type="ECO:0000313" key="2">
    <source>
        <dbReference type="EMBL" id="EYC42205.1"/>
    </source>
</evidence>
<proteinExistence type="predicted"/>
<comment type="caution">
    <text evidence="2">The sequence shown here is derived from an EMBL/GenBank/DDBJ whole genome shotgun (WGS) entry which is preliminary data.</text>
</comment>
<dbReference type="EMBL" id="JARK01000139">
    <property type="protein sequence ID" value="EYC42205.1"/>
    <property type="molecule type" value="Genomic_DNA"/>
</dbReference>
<accession>A0A016WRB7</accession>
<keyword evidence="3" id="KW-1185">Reference proteome</keyword>
<sequence>MDPLSSQHRKGRADPRRCSQTEMPSREMTMFLMPVSLKKNWCLGTLCLIGLVFRTGIQIAGSIPARRGWYRRLTDVLGNTKNQYNELVRLREGIPA</sequence>
<feature type="region of interest" description="Disordered" evidence="1">
    <location>
        <begin position="1"/>
        <end position="21"/>
    </location>
</feature>
<evidence type="ECO:0000313" key="3">
    <source>
        <dbReference type="Proteomes" id="UP000024635"/>
    </source>
</evidence>
<protein>
    <submittedName>
        <fullName evidence="2">Uncharacterized protein</fullName>
    </submittedName>
</protein>
<evidence type="ECO:0000256" key="1">
    <source>
        <dbReference type="SAM" id="MobiDB-lite"/>
    </source>
</evidence>
<dbReference type="AlphaFoldDB" id="A0A016WRB7"/>
<name>A0A016WRB7_9BILA</name>
<dbReference type="Proteomes" id="UP000024635">
    <property type="component" value="Unassembled WGS sequence"/>
</dbReference>
<organism evidence="2 3">
    <name type="scientific">Ancylostoma ceylanicum</name>
    <dbReference type="NCBI Taxonomy" id="53326"/>
    <lineage>
        <taxon>Eukaryota</taxon>
        <taxon>Metazoa</taxon>
        <taxon>Ecdysozoa</taxon>
        <taxon>Nematoda</taxon>
        <taxon>Chromadorea</taxon>
        <taxon>Rhabditida</taxon>
        <taxon>Rhabditina</taxon>
        <taxon>Rhabditomorpha</taxon>
        <taxon>Strongyloidea</taxon>
        <taxon>Ancylostomatidae</taxon>
        <taxon>Ancylostomatinae</taxon>
        <taxon>Ancylostoma</taxon>
    </lineage>
</organism>
<gene>
    <name evidence="2" type="primary">Acey_s0539.g3146</name>
    <name evidence="2" type="ORF">Y032_0539g3146</name>
</gene>
<reference evidence="3" key="1">
    <citation type="journal article" date="2015" name="Nat. Genet.">
        <title>The genome and transcriptome of the zoonotic hookworm Ancylostoma ceylanicum identify infection-specific gene families.</title>
        <authorList>
            <person name="Schwarz E.M."/>
            <person name="Hu Y."/>
            <person name="Antoshechkin I."/>
            <person name="Miller M.M."/>
            <person name="Sternberg P.W."/>
            <person name="Aroian R.V."/>
        </authorList>
    </citation>
    <scope>NUCLEOTIDE SEQUENCE</scope>
    <source>
        <strain evidence="3">HY135</strain>
    </source>
</reference>